<gene>
    <name evidence="2" type="ORF">RDB_LOCUS135311</name>
</gene>
<accession>A0A8H3AZH6</accession>
<dbReference type="Gene3D" id="3.80.10.10">
    <property type="entry name" value="Ribonuclease Inhibitor"/>
    <property type="match status" value="1"/>
</dbReference>
<evidence type="ECO:0000313" key="3">
    <source>
        <dbReference type="Proteomes" id="UP000663846"/>
    </source>
</evidence>
<dbReference type="Proteomes" id="UP000663846">
    <property type="component" value="Unassembled WGS sequence"/>
</dbReference>
<proteinExistence type="predicted"/>
<name>A0A8H3AZH6_9AGAM</name>
<dbReference type="PANTHER" id="PTHR38926">
    <property type="entry name" value="F-BOX DOMAIN CONTAINING PROTEIN, EXPRESSED"/>
    <property type="match status" value="1"/>
</dbReference>
<sequence length="529" mass="60621">MQADPLRAFQQWQDAQNALNHAMQRYLDSTVALQSSVYGSTSSVESHLVRSTLTETWLNDSPVLDKHSILARAQAHLNQMRNSVVRINDLPLEILLRIFHFVALCALDNRFNGISSPSHQDDPKGLVIATHVCSYWRNVLTGTPLFWSRFDFDTRNTLEAECKRAELYANRARGTSQSLFIEERICRYFYNKNFDTMQNLFQSRLGDLTQLVMLNFSSLYLAKQIISHWLQYGKPGVLSTLTIQMDSNVEITEPVEPQHPDFTEQVSPMLGSIRSLSLSRVMFAWDSPIYHNLVQLHIGDIPYEVSPHIHDILEILSTCPLLRKLKVNNMAILQCENVPLEPVYLTELEHLDLIELTYESLDVLLPMIFPRFRDLSLRISLLSFEDPVVSAVHSFLSRTNVSQLYIQQDLIARCLPAVPNIGALVIDLKEEPGDSCLSELSYMNTSSNTRILRCPNLRTLHIHSGSVPIESVQETIETHPLITKLRFSACYIDPFEDELLYWLKPYVEDVRFDLRLDEGAIADWSRVMV</sequence>
<feature type="domain" description="F-box" evidence="1">
    <location>
        <begin position="87"/>
        <end position="152"/>
    </location>
</feature>
<dbReference type="EMBL" id="CAJMWS010000438">
    <property type="protein sequence ID" value="CAE6444242.1"/>
    <property type="molecule type" value="Genomic_DNA"/>
</dbReference>
<dbReference type="PANTHER" id="PTHR38926:SF5">
    <property type="entry name" value="F-BOX AND LEUCINE-RICH REPEAT PROTEIN 6"/>
    <property type="match status" value="1"/>
</dbReference>
<dbReference type="SUPFAM" id="SSF52047">
    <property type="entry name" value="RNI-like"/>
    <property type="match status" value="1"/>
</dbReference>
<dbReference type="Gene3D" id="1.20.1280.50">
    <property type="match status" value="1"/>
</dbReference>
<dbReference type="InterPro" id="IPR032675">
    <property type="entry name" value="LRR_dom_sf"/>
</dbReference>
<dbReference type="AlphaFoldDB" id="A0A8H3AZH6"/>
<organism evidence="2 3">
    <name type="scientific">Rhizoctonia solani</name>
    <dbReference type="NCBI Taxonomy" id="456999"/>
    <lineage>
        <taxon>Eukaryota</taxon>
        <taxon>Fungi</taxon>
        <taxon>Dikarya</taxon>
        <taxon>Basidiomycota</taxon>
        <taxon>Agaricomycotina</taxon>
        <taxon>Agaricomycetes</taxon>
        <taxon>Cantharellales</taxon>
        <taxon>Ceratobasidiaceae</taxon>
        <taxon>Rhizoctonia</taxon>
    </lineage>
</organism>
<reference evidence="2" key="1">
    <citation type="submission" date="2021-01" db="EMBL/GenBank/DDBJ databases">
        <authorList>
            <person name="Kaushik A."/>
        </authorList>
    </citation>
    <scope>NUCLEOTIDE SEQUENCE</scope>
    <source>
        <strain evidence="2">AG1-1C</strain>
    </source>
</reference>
<evidence type="ECO:0000259" key="1">
    <source>
        <dbReference type="Pfam" id="PF12937"/>
    </source>
</evidence>
<protein>
    <recommendedName>
        <fullName evidence="1">F-box domain-containing protein</fullName>
    </recommendedName>
</protein>
<dbReference type="Pfam" id="PF12937">
    <property type="entry name" value="F-box-like"/>
    <property type="match status" value="1"/>
</dbReference>
<dbReference type="InterPro" id="IPR001810">
    <property type="entry name" value="F-box_dom"/>
</dbReference>
<comment type="caution">
    <text evidence="2">The sequence shown here is derived from an EMBL/GenBank/DDBJ whole genome shotgun (WGS) entry which is preliminary data.</text>
</comment>
<evidence type="ECO:0000313" key="2">
    <source>
        <dbReference type="EMBL" id="CAE6444242.1"/>
    </source>
</evidence>